<sequence length="263" mass="28128">MKIIGLGPHKYHEYQWKNLFTAGVRGHRTGPPLARASPGAPARIPRSGKRLCALHAWILEPRPSARLPQFPNEPTISWAARVSQAAGGGCELYALGLWSPAPRSPSSISKRAHDQLGSEGVPGSGRRLCALCAWIVEPRPSARLPQSPNEPTIIWAARVSQAAGGSCALYALGLWSPPLRSPSSISKRAHDQLGSEGVPGSGRRLCALYAWIVEPRPSARRPQSPNEPTISWAARVYLAAGGGCALYALGLWSPVPPLAFLNL</sequence>
<reference evidence="1" key="1">
    <citation type="journal article" date="2022" name="bioRxiv">
        <title>Sequencing and chromosome-scale assembly of the giantPleurodeles waltlgenome.</title>
        <authorList>
            <person name="Brown T."/>
            <person name="Elewa A."/>
            <person name="Iarovenko S."/>
            <person name="Subramanian E."/>
            <person name="Araus A.J."/>
            <person name="Petzold A."/>
            <person name="Susuki M."/>
            <person name="Suzuki K.-i.T."/>
            <person name="Hayashi T."/>
            <person name="Toyoda A."/>
            <person name="Oliveira C."/>
            <person name="Osipova E."/>
            <person name="Leigh N.D."/>
            <person name="Simon A."/>
            <person name="Yun M.H."/>
        </authorList>
    </citation>
    <scope>NUCLEOTIDE SEQUENCE</scope>
    <source>
        <strain evidence="1">20211129_DDA</strain>
        <tissue evidence="1">Liver</tissue>
    </source>
</reference>
<evidence type="ECO:0000313" key="1">
    <source>
        <dbReference type="EMBL" id="KAJ1215646.1"/>
    </source>
</evidence>
<dbReference type="EMBL" id="JANPWB010000001">
    <property type="protein sequence ID" value="KAJ1215646.1"/>
    <property type="molecule type" value="Genomic_DNA"/>
</dbReference>
<dbReference type="Proteomes" id="UP001066276">
    <property type="component" value="Chromosome 1_1"/>
</dbReference>
<organism evidence="1 2">
    <name type="scientific">Pleurodeles waltl</name>
    <name type="common">Iberian ribbed newt</name>
    <dbReference type="NCBI Taxonomy" id="8319"/>
    <lineage>
        <taxon>Eukaryota</taxon>
        <taxon>Metazoa</taxon>
        <taxon>Chordata</taxon>
        <taxon>Craniata</taxon>
        <taxon>Vertebrata</taxon>
        <taxon>Euteleostomi</taxon>
        <taxon>Amphibia</taxon>
        <taxon>Batrachia</taxon>
        <taxon>Caudata</taxon>
        <taxon>Salamandroidea</taxon>
        <taxon>Salamandridae</taxon>
        <taxon>Pleurodelinae</taxon>
        <taxon>Pleurodeles</taxon>
    </lineage>
</organism>
<evidence type="ECO:0000313" key="2">
    <source>
        <dbReference type="Proteomes" id="UP001066276"/>
    </source>
</evidence>
<gene>
    <name evidence="1" type="ORF">NDU88_003254</name>
</gene>
<proteinExistence type="predicted"/>
<name>A0AAV7WRX6_PLEWA</name>
<keyword evidence="2" id="KW-1185">Reference proteome</keyword>
<accession>A0AAV7WRX6</accession>
<dbReference type="AlphaFoldDB" id="A0AAV7WRX6"/>
<comment type="caution">
    <text evidence="1">The sequence shown here is derived from an EMBL/GenBank/DDBJ whole genome shotgun (WGS) entry which is preliminary data.</text>
</comment>
<protein>
    <submittedName>
        <fullName evidence="1">Uncharacterized protein</fullName>
    </submittedName>
</protein>